<dbReference type="RefSeq" id="WP_188252880.1">
    <property type="nucleotide sequence ID" value="NZ_JABVCF010000001.1"/>
</dbReference>
<evidence type="ECO:0000313" key="2">
    <source>
        <dbReference type="Proteomes" id="UP000680348"/>
    </source>
</evidence>
<dbReference type="AlphaFoldDB" id="A0A942I7Q7"/>
<accession>A0A942I7Q7</accession>
<dbReference type="EMBL" id="JAGWCR010000001">
    <property type="protein sequence ID" value="MBS3647331.1"/>
    <property type="molecule type" value="Genomic_DNA"/>
</dbReference>
<keyword evidence="2" id="KW-1185">Reference proteome</keyword>
<organism evidence="1 2">
    <name type="scientific">Pseudaminobacter soli</name>
    <name type="common">ex Zhang et al. 2022</name>
    <dbReference type="NCBI Taxonomy" id="2831468"/>
    <lineage>
        <taxon>Bacteria</taxon>
        <taxon>Pseudomonadati</taxon>
        <taxon>Pseudomonadota</taxon>
        <taxon>Alphaproteobacteria</taxon>
        <taxon>Hyphomicrobiales</taxon>
        <taxon>Phyllobacteriaceae</taxon>
        <taxon>Pseudaminobacter</taxon>
    </lineage>
</organism>
<gene>
    <name evidence="1" type="ORF">KEU06_01665</name>
</gene>
<comment type="caution">
    <text evidence="1">The sequence shown here is derived from an EMBL/GenBank/DDBJ whole genome shotgun (WGS) entry which is preliminary data.</text>
</comment>
<name>A0A942I7Q7_9HYPH</name>
<protein>
    <submittedName>
        <fullName evidence="1">Uncharacterized protein</fullName>
    </submittedName>
</protein>
<evidence type="ECO:0000313" key="1">
    <source>
        <dbReference type="EMBL" id="MBS3647331.1"/>
    </source>
</evidence>
<sequence length="50" mass="5411">MAIEIGGFCLRQESALSKTATRDVCFQAPARFASMAAIGAKLPLNLRRTQ</sequence>
<reference evidence="1" key="1">
    <citation type="submission" date="2021-04" db="EMBL/GenBank/DDBJ databases">
        <title>Pseudaminobacter soli sp. nov., isolated from paddy soil contaminated by heavy metals.</title>
        <authorList>
            <person name="Zhang K."/>
        </authorList>
    </citation>
    <scope>NUCLEOTIDE SEQUENCE</scope>
    <source>
        <strain evidence="1">19-2017</strain>
    </source>
</reference>
<dbReference type="Proteomes" id="UP000680348">
    <property type="component" value="Unassembled WGS sequence"/>
</dbReference>
<proteinExistence type="predicted"/>